<dbReference type="RefSeq" id="WP_377548765.1">
    <property type="nucleotide sequence ID" value="NZ_JBHSBN010000015.1"/>
</dbReference>
<dbReference type="Proteomes" id="UP001595868">
    <property type="component" value="Unassembled WGS sequence"/>
</dbReference>
<evidence type="ECO:0000313" key="2">
    <source>
        <dbReference type="Proteomes" id="UP001595868"/>
    </source>
</evidence>
<keyword evidence="2" id="KW-1185">Reference proteome</keyword>
<evidence type="ECO:0008006" key="3">
    <source>
        <dbReference type="Google" id="ProtNLM"/>
    </source>
</evidence>
<dbReference type="EMBL" id="JBHSBN010000015">
    <property type="protein sequence ID" value="MFC4108362.1"/>
    <property type="molecule type" value="Genomic_DNA"/>
</dbReference>
<proteinExistence type="predicted"/>
<protein>
    <recommendedName>
        <fullName evidence="3">Polymerase nucleotidyl transferase domain-containing protein</fullName>
    </recommendedName>
</protein>
<dbReference type="InterPro" id="IPR043519">
    <property type="entry name" value="NT_sf"/>
</dbReference>
<evidence type="ECO:0000313" key="1">
    <source>
        <dbReference type="EMBL" id="MFC4108362.1"/>
    </source>
</evidence>
<organism evidence="1 2">
    <name type="scientific">Micromonospora zhanjiangensis</name>
    <dbReference type="NCBI Taxonomy" id="1522057"/>
    <lineage>
        <taxon>Bacteria</taxon>
        <taxon>Bacillati</taxon>
        <taxon>Actinomycetota</taxon>
        <taxon>Actinomycetes</taxon>
        <taxon>Micromonosporales</taxon>
        <taxon>Micromonosporaceae</taxon>
        <taxon>Micromonospora</taxon>
    </lineage>
</organism>
<accession>A0ABV8KR43</accession>
<comment type="caution">
    <text evidence="1">The sequence shown here is derived from an EMBL/GenBank/DDBJ whole genome shotgun (WGS) entry which is preliminary data.</text>
</comment>
<name>A0ABV8KR43_9ACTN</name>
<sequence length="54" mass="5755">MFTSPPAVLGFSRRLEAPQWVTDVLVAGTLATGDYIPCVSDLDLVAFVDVDVDA</sequence>
<dbReference type="SUPFAM" id="SSF81301">
    <property type="entry name" value="Nucleotidyltransferase"/>
    <property type="match status" value="1"/>
</dbReference>
<reference evidence="2" key="1">
    <citation type="journal article" date="2019" name="Int. J. Syst. Evol. Microbiol.">
        <title>The Global Catalogue of Microorganisms (GCM) 10K type strain sequencing project: providing services to taxonomists for standard genome sequencing and annotation.</title>
        <authorList>
            <consortium name="The Broad Institute Genomics Platform"/>
            <consortium name="The Broad Institute Genome Sequencing Center for Infectious Disease"/>
            <person name="Wu L."/>
            <person name="Ma J."/>
        </authorList>
    </citation>
    <scope>NUCLEOTIDE SEQUENCE [LARGE SCALE GENOMIC DNA]</scope>
    <source>
        <strain evidence="2">2902at01</strain>
    </source>
</reference>
<gene>
    <name evidence="1" type="ORF">ACFOX0_20810</name>
</gene>